<dbReference type="CDD" id="cd00067">
    <property type="entry name" value="GAL4"/>
    <property type="match status" value="1"/>
</dbReference>
<dbReference type="SUPFAM" id="SSF81995">
    <property type="entry name" value="beta-sandwich domain of Sec23/24"/>
    <property type="match status" value="1"/>
</dbReference>
<keyword evidence="2" id="KW-0479">Metal-binding</keyword>
<dbReference type="GO" id="GO:0008270">
    <property type="term" value="F:zinc ion binding"/>
    <property type="evidence" value="ECO:0007669"/>
    <property type="project" value="InterPro"/>
</dbReference>
<comment type="caution">
    <text evidence="8">The sequence shown here is derived from an EMBL/GenBank/DDBJ whole genome shotgun (WGS) entry which is preliminary data.</text>
</comment>
<dbReference type="CDD" id="cd12148">
    <property type="entry name" value="fungal_TF_MHR"/>
    <property type="match status" value="1"/>
</dbReference>
<proteinExistence type="predicted"/>
<protein>
    <recommendedName>
        <fullName evidence="7">Zn(2)-C6 fungal-type domain-containing protein</fullName>
    </recommendedName>
</protein>
<dbReference type="InterPro" id="IPR007219">
    <property type="entry name" value="XnlR_reg_dom"/>
</dbReference>
<feature type="compositionally biased region" description="Low complexity" evidence="6">
    <location>
        <begin position="70"/>
        <end position="100"/>
    </location>
</feature>
<dbReference type="EMBL" id="JAGPXD010000002">
    <property type="protein sequence ID" value="KAH7367481.1"/>
    <property type="molecule type" value="Genomic_DNA"/>
</dbReference>
<feature type="region of interest" description="Disordered" evidence="6">
    <location>
        <begin position="53"/>
        <end position="106"/>
    </location>
</feature>
<dbReference type="Proteomes" id="UP000813385">
    <property type="component" value="Unassembled WGS sequence"/>
</dbReference>
<dbReference type="PANTHER" id="PTHR47338:SF16">
    <property type="entry name" value="TRANSCRIPTION FACTOR, PUTATIVE (AFU_ORTHOLOGUE AFUA_2G09360)-RELATED"/>
    <property type="match status" value="1"/>
</dbReference>
<evidence type="ECO:0000256" key="2">
    <source>
        <dbReference type="ARBA" id="ARBA00022723"/>
    </source>
</evidence>
<evidence type="ECO:0000256" key="6">
    <source>
        <dbReference type="SAM" id="MobiDB-lite"/>
    </source>
</evidence>
<dbReference type="PROSITE" id="PS00463">
    <property type="entry name" value="ZN2_CY6_FUNGAL_1"/>
    <property type="match status" value="1"/>
</dbReference>
<dbReference type="OrthoDB" id="1924787at2759"/>
<accession>A0A8K0TKY2</accession>
<dbReference type="InterPro" id="IPR001138">
    <property type="entry name" value="Zn2Cys6_DnaBD"/>
</dbReference>
<evidence type="ECO:0000256" key="3">
    <source>
        <dbReference type="ARBA" id="ARBA00023015"/>
    </source>
</evidence>
<name>A0A8K0TKY2_9PEZI</name>
<evidence type="ECO:0000313" key="8">
    <source>
        <dbReference type="EMBL" id="KAH7367481.1"/>
    </source>
</evidence>
<reference evidence="8" key="1">
    <citation type="journal article" date="2021" name="Nat. Commun.">
        <title>Genetic determinants of endophytism in the Arabidopsis root mycobiome.</title>
        <authorList>
            <person name="Mesny F."/>
            <person name="Miyauchi S."/>
            <person name="Thiergart T."/>
            <person name="Pickel B."/>
            <person name="Atanasova L."/>
            <person name="Karlsson M."/>
            <person name="Huettel B."/>
            <person name="Barry K.W."/>
            <person name="Haridas S."/>
            <person name="Chen C."/>
            <person name="Bauer D."/>
            <person name="Andreopoulos W."/>
            <person name="Pangilinan J."/>
            <person name="LaButti K."/>
            <person name="Riley R."/>
            <person name="Lipzen A."/>
            <person name="Clum A."/>
            <person name="Drula E."/>
            <person name="Henrissat B."/>
            <person name="Kohler A."/>
            <person name="Grigoriev I.V."/>
            <person name="Martin F.M."/>
            <person name="Hacquard S."/>
        </authorList>
    </citation>
    <scope>NUCLEOTIDE SEQUENCE</scope>
    <source>
        <strain evidence="8">MPI-CAGE-AT-0016</strain>
    </source>
</reference>
<evidence type="ECO:0000313" key="9">
    <source>
        <dbReference type="Proteomes" id="UP000813385"/>
    </source>
</evidence>
<dbReference type="GO" id="GO:0000981">
    <property type="term" value="F:DNA-binding transcription factor activity, RNA polymerase II-specific"/>
    <property type="evidence" value="ECO:0007669"/>
    <property type="project" value="InterPro"/>
</dbReference>
<keyword evidence="3" id="KW-0805">Transcription regulation</keyword>
<dbReference type="AlphaFoldDB" id="A0A8K0TKY2"/>
<feature type="domain" description="Zn(2)-C6 fungal-type" evidence="7">
    <location>
        <begin position="6"/>
        <end position="36"/>
    </location>
</feature>
<evidence type="ECO:0000256" key="4">
    <source>
        <dbReference type="ARBA" id="ARBA00023163"/>
    </source>
</evidence>
<dbReference type="PANTHER" id="PTHR47338">
    <property type="entry name" value="ZN(II)2CYS6 TRANSCRIPTION FACTOR (EUROFUNG)-RELATED"/>
    <property type="match status" value="1"/>
</dbReference>
<keyword evidence="5" id="KW-0539">Nucleus</keyword>
<dbReference type="SUPFAM" id="SSF57701">
    <property type="entry name" value="Zn2/Cys6 DNA-binding domain"/>
    <property type="match status" value="1"/>
</dbReference>
<organism evidence="8 9">
    <name type="scientific">Plectosphaerella cucumerina</name>
    <dbReference type="NCBI Taxonomy" id="40658"/>
    <lineage>
        <taxon>Eukaryota</taxon>
        <taxon>Fungi</taxon>
        <taxon>Dikarya</taxon>
        <taxon>Ascomycota</taxon>
        <taxon>Pezizomycotina</taxon>
        <taxon>Sordariomycetes</taxon>
        <taxon>Hypocreomycetidae</taxon>
        <taxon>Glomerellales</taxon>
        <taxon>Plectosphaerellaceae</taxon>
        <taxon>Plectosphaerella</taxon>
    </lineage>
</organism>
<dbReference type="GO" id="GO:0003677">
    <property type="term" value="F:DNA binding"/>
    <property type="evidence" value="ECO:0007669"/>
    <property type="project" value="InterPro"/>
</dbReference>
<comment type="subcellular location">
    <subcellularLocation>
        <location evidence="1">Nucleus</location>
    </subcellularLocation>
</comment>
<keyword evidence="9" id="KW-1185">Reference proteome</keyword>
<gene>
    <name evidence="8" type="ORF">B0T11DRAFT_309898</name>
</gene>
<evidence type="ECO:0000256" key="5">
    <source>
        <dbReference type="ARBA" id="ARBA00023242"/>
    </source>
</evidence>
<evidence type="ECO:0000256" key="1">
    <source>
        <dbReference type="ARBA" id="ARBA00004123"/>
    </source>
</evidence>
<feature type="compositionally biased region" description="Pro residues" evidence="6">
    <location>
        <begin position="59"/>
        <end position="69"/>
    </location>
</feature>
<dbReference type="GO" id="GO:0006351">
    <property type="term" value="P:DNA-templated transcription"/>
    <property type="evidence" value="ECO:0007669"/>
    <property type="project" value="InterPro"/>
</dbReference>
<sequence length="583" mass="65275">MRYSTACSACRARRRKCEVPMAGGQCIYCAAQNIACSRAGSIIQPKAAGPLTPITPITPVAPSPPPPPKQQQIQQQTPQQVQQQQHQQYQQRPQTQHPQPSNQHVPTTGMAELMAMNRPVVRGISPQAAVQDKALCFELVELYFKYIHDQLHSLFHRPSFMLDLHEGTAPLVLVYGMMAMSARFSSHSVFAGIPPMARGEAFATECNMLLNLRDVSLTTIQACVLLGAVSIVEGEAGAETVLYAAACRIANFLDLPNMPTPDPLQREIHIRVYWSLCMIDVWSSTGVNLPRLMDRRLDIPLPMNESTFLNMSRASSNPFDFILSPNREDSLLAQNIKLNGILMKVNDAIKALTSDAAVSNIDETVSSLSAELEAWEVALPPSIRDTPSNLHAFASQGQGRMFISVHVSHYHFSQLLFYQYLDEQQRFPASTTAQAFARKCKRSAVSLSRIIDLANTTPGCDCFFNMLGHIIVITSSVFIHTLLYETDEAEIAAARAQLERNFNSLVTLRQYWPALEVCFARLRTFHELCRKTTSASYRMDRWMLRFLTEFARPIDEKEREEEGAVDLDRWSIGNIGISPENWA</sequence>
<keyword evidence="4" id="KW-0804">Transcription</keyword>
<dbReference type="InterPro" id="IPR036864">
    <property type="entry name" value="Zn2-C6_fun-type_DNA-bd_sf"/>
</dbReference>
<dbReference type="Pfam" id="PF04082">
    <property type="entry name" value="Fungal_trans"/>
    <property type="match status" value="1"/>
</dbReference>
<evidence type="ECO:0000259" key="7">
    <source>
        <dbReference type="PROSITE" id="PS00463"/>
    </source>
</evidence>
<dbReference type="InterPro" id="IPR050815">
    <property type="entry name" value="TF_fung"/>
</dbReference>
<dbReference type="GO" id="GO:0005634">
    <property type="term" value="C:nucleus"/>
    <property type="evidence" value="ECO:0007669"/>
    <property type="project" value="UniProtKB-SubCell"/>
</dbReference>